<protein>
    <recommendedName>
        <fullName evidence="3">Small peptidoglycan-associated lipoprotein</fullName>
    </recommendedName>
</protein>
<proteinExistence type="predicted"/>
<accession>W4Q4E7</accession>
<dbReference type="OrthoDB" id="2878004at2"/>
<evidence type="ECO:0008006" key="3">
    <source>
        <dbReference type="Google" id="ProtNLM"/>
    </source>
</evidence>
<organism evidence="1 2">
    <name type="scientific">Halalkalibacter wakoensis JCM 9140</name>
    <dbReference type="NCBI Taxonomy" id="1236970"/>
    <lineage>
        <taxon>Bacteria</taxon>
        <taxon>Bacillati</taxon>
        <taxon>Bacillota</taxon>
        <taxon>Bacilli</taxon>
        <taxon>Bacillales</taxon>
        <taxon>Bacillaceae</taxon>
        <taxon>Halalkalibacter</taxon>
    </lineage>
</organism>
<dbReference type="STRING" id="1236970.JCM9140_3045"/>
<dbReference type="AlphaFoldDB" id="W4Q4E7"/>
<dbReference type="RefSeq" id="WP_034747338.1">
    <property type="nucleotide sequence ID" value="NZ_BAUT01000035.1"/>
</dbReference>
<evidence type="ECO:0000313" key="2">
    <source>
        <dbReference type="Proteomes" id="UP000018890"/>
    </source>
</evidence>
<dbReference type="EMBL" id="BAUT01000035">
    <property type="protein sequence ID" value="GAE26936.1"/>
    <property type="molecule type" value="Genomic_DNA"/>
</dbReference>
<dbReference type="PROSITE" id="PS51257">
    <property type="entry name" value="PROKAR_LIPOPROTEIN"/>
    <property type="match status" value="1"/>
</dbReference>
<reference evidence="1" key="1">
    <citation type="journal article" date="2014" name="Genome Announc.">
        <title>Draft Genome Sequences of Three Alkaliphilic Bacillus Strains, Bacillus wakoensis JCM 9140T, Bacillus akibai JCM 9157T, and Bacillus hemicellulosilyticus JCM 9152T.</title>
        <authorList>
            <person name="Yuki M."/>
            <person name="Oshima K."/>
            <person name="Suda W."/>
            <person name="Oshida Y."/>
            <person name="Kitamura K."/>
            <person name="Iida T."/>
            <person name="Hattori M."/>
            <person name="Ohkuma M."/>
        </authorList>
    </citation>
    <scope>NUCLEOTIDE SEQUENCE [LARGE SCALE GENOMIC DNA]</scope>
    <source>
        <strain evidence="1">JCM 9140</strain>
    </source>
</reference>
<dbReference type="Proteomes" id="UP000018890">
    <property type="component" value="Unassembled WGS sequence"/>
</dbReference>
<comment type="caution">
    <text evidence="1">The sequence shown here is derived from an EMBL/GenBank/DDBJ whole genome shotgun (WGS) entry which is preliminary data.</text>
</comment>
<sequence length="138" mass="16403">MKYFLIFFVCLPLFIGCSNLDKAKEVRVIGQMKLDEEKQYHLYSFWSEIPQENWEEEETNNDLRRQFELYSSFHVPVGKLHLLSYPSPESDAFHDYVQVLDLNEFPTFIMLDHEGIVLRTTNVDELLEFINALPDIEH</sequence>
<keyword evidence="2" id="KW-1185">Reference proteome</keyword>
<name>W4Q4E7_9BACI</name>
<evidence type="ECO:0000313" key="1">
    <source>
        <dbReference type="EMBL" id="GAE26936.1"/>
    </source>
</evidence>
<gene>
    <name evidence="1" type="ORF">JCM9140_3045</name>
</gene>